<dbReference type="Proteomes" id="UP000032874">
    <property type="component" value="Unassembled WGS sequence"/>
</dbReference>
<dbReference type="Proteomes" id="UP000032869">
    <property type="component" value="Unassembled WGS sequence"/>
</dbReference>
<dbReference type="AlphaFoldDB" id="A0A093SWA0"/>
<comment type="caution">
    <text evidence="1">The sequence shown here is derived from an EMBL/GenBank/DDBJ whole genome shotgun (WGS) entry which is preliminary data.</text>
</comment>
<name>A0A093SWA0_9GAMM</name>
<gene>
    <name evidence="2" type="ORF">JV35_13015</name>
    <name evidence="1" type="ORF">KP22_06505</name>
</gene>
<accession>A0A093SWA0</accession>
<proteinExistence type="predicted"/>
<dbReference type="InterPro" id="IPR006521">
    <property type="entry name" value="Tail_protein_I"/>
</dbReference>
<reference evidence="3 4" key="1">
    <citation type="submission" date="2014-08" db="EMBL/GenBank/DDBJ databases">
        <title>Genome sequences of NCPPB Pectobacterium isolates.</title>
        <authorList>
            <person name="Glover R.H."/>
            <person name="Sapp M."/>
            <person name="Elphinstone J."/>
        </authorList>
    </citation>
    <scope>NUCLEOTIDE SEQUENCE [LARGE SCALE GENOMIC DNA]</scope>
    <source>
        <strain evidence="2 3">NCPPB 2793</strain>
        <strain evidence="1 4">NCPPB 2795</strain>
    </source>
</reference>
<dbReference type="EMBL" id="JQHL01000005">
    <property type="protein sequence ID" value="KFX19832.1"/>
    <property type="molecule type" value="Genomic_DNA"/>
</dbReference>
<evidence type="ECO:0000313" key="1">
    <source>
        <dbReference type="EMBL" id="KFX07735.1"/>
    </source>
</evidence>
<keyword evidence="3" id="KW-1185">Reference proteome</keyword>
<organism evidence="1 4">
    <name type="scientific">Pectobacterium betavasculorum</name>
    <dbReference type="NCBI Taxonomy" id="55207"/>
    <lineage>
        <taxon>Bacteria</taxon>
        <taxon>Pseudomonadati</taxon>
        <taxon>Pseudomonadota</taxon>
        <taxon>Gammaproteobacteria</taxon>
        <taxon>Enterobacterales</taxon>
        <taxon>Pectobacteriaceae</taxon>
        <taxon>Pectobacterium</taxon>
    </lineage>
</organism>
<dbReference type="NCBIfam" id="TIGR01634">
    <property type="entry name" value="tail_P2_I"/>
    <property type="match status" value="1"/>
</dbReference>
<dbReference type="EMBL" id="JQHM01000001">
    <property type="protein sequence ID" value="KFX07735.1"/>
    <property type="molecule type" value="Genomic_DNA"/>
</dbReference>
<evidence type="ECO:0000313" key="3">
    <source>
        <dbReference type="Proteomes" id="UP000032869"/>
    </source>
</evidence>
<dbReference type="eggNOG" id="COG4385">
    <property type="taxonomic scope" value="Bacteria"/>
</dbReference>
<evidence type="ECO:0000313" key="2">
    <source>
        <dbReference type="EMBL" id="KFX19832.1"/>
    </source>
</evidence>
<dbReference type="OrthoDB" id="90759at2"/>
<dbReference type="STRING" id="55207.KP22_06505"/>
<evidence type="ECO:0000313" key="4">
    <source>
        <dbReference type="Proteomes" id="UP000032874"/>
    </source>
</evidence>
<dbReference type="Pfam" id="PF09684">
    <property type="entry name" value="Tail_P2_I"/>
    <property type="match status" value="1"/>
</dbReference>
<protein>
    <submittedName>
        <fullName evidence="1">Tail fiber protein</fullName>
    </submittedName>
</protein>
<dbReference type="RefSeq" id="WP_039305182.1">
    <property type="nucleotide sequence ID" value="NZ_JQHL01000005.1"/>
</dbReference>
<sequence length="191" mass="21517">MSKDLLPPPLASDLRFSVLASLLDRFDALQVEAVIVYLVDIVDNSALDALAEQFSLKEDGWQLAESEDARRAMIKSAIERHRFKGTEWAVRDVIRSLGFGDIELIEHIGRLSYNGIRSYNGHMVYGDPSKWPVYRVLLQQPITNDQAQMLRNTLEMIAPARCLLASLEYLGVPIRYNETASYDGSYNHGSA</sequence>